<feature type="compositionally biased region" description="Pro residues" evidence="1">
    <location>
        <begin position="29"/>
        <end position="48"/>
    </location>
</feature>
<keyword evidence="3" id="KW-1185">Reference proteome</keyword>
<name>A0A7W9MX97_9ACTN</name>
<organism evidence="2 3">
    <name type="scientific">Kribbella italica</name>
    <dbReference type="NCBI Taxonomy" id="1540520"/>
    <lineage>
        <taxon>Bacteria</taxon>
        <taxon>Bacillati</taxon>
        <taxon>Actinomycetota</taxon>
        <taxon>Actinomycetes</taxon>
        <taxon>Propionibacteriales</taxon>
        <taxon>Kribbellaceae</taxon>
        <taxon>Kribbella</taxon>
    </lineage>
</organism>
<feature type="region of interest" description="Disordered" evidence="1">
    <location>
        <begin position="188"/>
        <end position="213"/>
    </location>
</feature>
<reference evidence="2 3" key="1">
    <citation type="submission" date="2020-08" db="EMBL/GenBank/DDBJ databases">
        <title>Sequencing the genomes of 1000 actinobacteria strains.</title>
        <authorList>
            <person name="Klenk H.-P."/>
        </authorList>
    </citation>
    <scope>NUCLEOTIDE SEQUENCE [LARGE SCALE GENOMIC DNA]</scope>
    <source>
        <strain evidence="2 3">DSM 28967</strain>
    </source>
</reference>
<sequence length="314" mass="33181">MRISSRVPAVAVVVIGLVVTGCSGETPVSAPPTTSPTPSTPPPPPPPLSAAQYQKVLSGIEQRLRPLLVRAMAATTPAATDAARLQLAAALEREDKALQLVTEPDGLWMAHGSVGAVLGGYRTLRETFSTGKLDKSTSCGIPKPAAMLLYEAKRDIYYTVNSSSMVAAAKGLAAAKITFGKSLRVSEPVRPATPDRRAANGAVVQRSGPRGSGRLRITNGTTSDVVVAVVQGDPRKPQASIYVRSDERATLTGIRGAYSVYFKSGTDWDSGRRGFTDLCAYERFDQRFAAESSWQVSLEKTAIGNATTSSVPAF</sequence>
<evidence type="ECO:0000313" key="2">
    <source>
        <dbReference type="EMBL" id="MBB5839534.1"/>
    </source>
</evidence>
<comment type="caution">
    <text evidence="2">The sequence shown here is derived from an EMBL/GenBank/DDBJ whole genome shotgun (WGS) entry which is preliminary data.</text>
</comment>
<feature type="region of interest" description="Disordered" evidence="1">
    <location>
        <begin position="26"/>
        <end position="49"/>
    </location>
</feature>
<protein>
    <submittedName>
        <fullName evidence="2">Uncharacterized protein</fullName>
    </submittedName>
</protein>
<dbReference type="AlphaFoldDB" id="A0A7W9MX97"/>
<evidence type="ECO:0000313" key="3">
    <source>
        <dbReference type="Proteomes" id="UP000549971"/>
    </source>
</evidence>
<dbReference type="EMBL" id="JACHMY010000001">
    <property type="protein sequence ID" value="MBB5839534.1"/>
    <property type="molecule type" value="Genomic_DNA"/>
</dbReference>
<proteinExistence type="predicted"/>
<evidence type="ECO:0000256" key="1">
    <source>
        <dbReference type="SAM" id="MobiDB-lite"/>
    </source>
</evidence>
<dbReference type="RefSeq" id="WP_184801277.1">
    <property type="nucleotide sequence ID" value="NZ_JACHMY010000001.1"/>
</dbReference>
<gene>
    <name evidence="2" type="ORF">HDA39_006268</name>
</gene>
<dbReference type="Proteomes" id="UP000549971">
    <property type="component" value="Unassembled WGS sequence"/>
</dbReference>
<dbReference type="PROSITE" id="PS51257">
    <property type="entry name" value="PROKAR_LIPOPROTEIN"/>
    <property type="match status" value="1"/>
</dbReference>
<accession>A0A7W9MX97</accession>